<name>A0A7W9EV84_9SPHN</name>
<keyword evidence="2" id="KW-0732">Signal</keyword>
<dbReference type="EMBL" id="JACIJK010000003">
    <property type="protein sequence ID" value="MBB5714457.1"/>
    <property type="molecule type" value="Genomic_DNA"/>
</dbReference>
<protein>
    <recommendedName>
        <fullName evidence="5">Lipoprotein</fullName>
    </recommendedName>
</protein>
<gene>
    <name evidence="3" type="ORF">FHS94_001288</name>
</gene>
<feature type="signal peptide" evidence="2">
    <location>
        <begin position="1"/>
        <end position="17"/>
    </location>
</feature>
<sequence length="174" mass="18323">MRRLFFTLLLFAGTAGCVPQVAPPPRPIPSPAPAPAEAPPPPPPAHDWRDRPATVGDWVYKRDARGSVALFGPPGTDALLVLRCDTAGRQVFLSVPGTQAGAAVIRTSSVSRTVQLLPTGGEPPYLAVALTPTDPLLDAMGFSRGRFALEQAGSAPLAIPAWPEIERVTEDCRG</sequence>
<comment type="caution">
    <text evidence="3">The sequence shown here is derived from an EMBL/GenBank/DDBJ whole genome shotgun (WGS) entry which is preliminary data.</text>
</comment>
<keyword evidence="4" id="KW-1185">Reference proteome</keyword>
<evidence type="ECO:0008006" key="5">
    <source>
        <dbReference type="Google" id="ProtNLM"/>
    </source>
</evidence>
<dbReference type="RefSeq" id="WP_184055767.1">
    <property type="nucleotide sequence ID" value="NZ_JACIJK010000003.1"/>
</dbReference>
<reference evidence="3 4" key="1">
    <citation type="submission" date="2020-08" db="EMBL/GenBank/DDBJ databases">
        <title>Genomic Encyclopedia of Type Strains, Phase IV (KMG-IV): sequencing the most valuable type-strain genomes for metagenomic binning, comparative biology and taxonomic classification.</title>
        <authorList>
            <person name="Goeker M."/>
        </authorList>
    </citation>
    <scope>NUCLEOTIDE SEQUENCE [LARGE SCALE GENOMIC DNA]</scope>
    <source>
        <strain evidence="3 4">DSM 100044</strain>
    </source>
</reference>
<dbReference type="AlphaFoldDB" id="A0A7W9EV84"/>
<dbReference type="PROSITE" id="PS51257">
    <property type="entry name" value="PROKAR_LIPOPROTEIN"/>
    <property type="match status" value="1"/>
</dbReference>
<proteinExistence type="predicted"/>
<evidence type="ECO:0000256" key="2">
    <source>
        <dbReference type="SAM" id="SignalP"/>
    </source>
</evidence>
<feature type="chain" id="PRO_5031397752" description="Lipoprotein" evidence="2">
    <location>
        <begin position="18"/>
        <end position="174"/>
    </location>
</feature>
<feature type="compositionally biased region" description="Pro residues" evidence="1">
    <location>
        <begin position="22"/>
        <end position="45"/>
    </location>
</feature>
<accession>A0A7W9EV84</accession>
<evidence type="ECO:0000313" key="4">
    <source>
        <dbReference type="Proteomes" id="UP000546200"/>
    </source>
</evidence>
<evidence type="ECO:0000313" key="3">
    <source>
        <dbReference type="EMBL" id="MBB5714457.1"/>
    </source>
</evidence>
<dbReference type="Proteomes" id="UP000546200">
    <property type="component" value="Unassembled WGS sequence"/>
</dbReference>
<organism evidence="3 4">
    <name type="scientific">Sphingomonas aerophila</name>
    <dbReference type="NCBI Taxonomy" id="1344948"/>
    <lineage>
        <taxon>Bacteria</taxon>
        <taxon>Pseudomonadati</taxon>
        <taxon>Pseudomonadota</taxon>
        <taxon>Alphaproteobacteria</taxon>
        <taxon>Sphingomonadales</taxon>
        <taxon>Sphingomonadaceae</taxon>
        <taxon>Sphingomonas</taxon>
    </lineage>
</organism>
<evidence type="ECO:0000256" key="1">
    <source>
        <dbReference type="SAM" id="MobiDB-lite"/>
    </source>
</evidence>
<feature type="region of interest" description="Disordered" evidence="1">
    <location>
        <begin position="22"/>
        <end position="51"/>
    </location>
</feature>